<dbReference type="Proteomes" id="UP000799536">
    <property type="component" value="Unassembled WGS sequence"/>
</dbReference>
<evidence type="ECO:0000313" key="2">
    <source>
        <dbReference type="EMBL" id="KAF2201697.1"/>
    </source>
</evidence>
<feature type="signal peptide" evidence="1">
    <location>
        <begin position="1"/>
        <end position="24"/>
    </location>
</feature>
<dbReference type="AlphaFoldDB" id="A0A9P4MT48"/>
<proteinExistence type="predicted"/>
<dbReference type="EMBL" id="ML993965">
    <property type="protein sequence ID" value="KAF2201697.1"/>
    <property type="molecule type" value="Genomic_DNA"/>
</dbReference>
<accession>A0A9P4MT48</accession>
<evidence type="ECO:0000313" key="3">
    <source>
        <dbReference type="Proteomes" id="UP000799536"/>
    </source>
</evidence>
<evidence type="ECO:0008006" key="4">
    <source>
        <dbReference type="Google" id="ProtNLM"/>
    </source>
</evidence>
<comment type="caution">
    <text evidence="2">The sequence shown here is derived from an EMBL/GenBank/DDBJ whole genome shotgun (WGS) entry which is preliminary data.</text>
</comment>
<gene>
    <name evidence="2" type="ORF">GQ43DRAFT_27593</name>
</gene>
<keyword evidence="1" id="KW-0732">Signal</keyword>
<reference evidence="2" key="1">
    <citation type="journal article" date="2020" name="Stud. Mycol.">
        <title>101 Dothideomycetes genomes: a test case for predicting lifestyles and emergence of pathogens.</title>
        <authorList>
            <person name="Haridas S."/>
            <person name="Albert R."/>
            <person name="Binder M."/>
            <person name="Bloem J."/>
            <person name="Labutti K."/>
            <person name="Salamov A."/>
            <person name="Andreopoulos B."/>
            <person name="Baker S."/>
            <person name="Barry K."/>
            <person name="Bills G."/>
            <person name="Bluhm B."/>
            <person name="Cannon C."/>
            <person name="Castanera R."/>
            <person name="Culley D."/>
            <person name="Daum C."/>
            <person name="Ezra D."/>
            <person name="Gonzalez J."/>
            <person name="Henrissat B."/>
            <person name="Kuo A."/>
            <person name="Liang C."/>
            <person name="Lipzen A."/>
            <person name="Lutzoni F."/>
            <person name="Magnuson J."/>
            <person name="Mondo S."/>
            <person name="Nolan M."/>
            <person name="Ohm R."/>
            <person name="Pangilinan J."/>
            <person name="Park H.-J."/>
            <person name="Ramirez L."/>
            <person name="Alfaro M."/>
            <person name="Sun H."/>
            <person name="Tritt A."/>
            <person name="Yoshinaga Y."/>
            <person name="Zwiers L.-H."/>
            <person name="Turgeon B."/>
            <person name="Goodwin S."/>
            <person name="Spatafora J."/>
            <person name="Crous P."/>
            <person name="Grigoriev I."/>
        </authorList>
    </citation>
    <scope>NUCLEOTIDE SEQUENCE</scope>
    <source>
        <strain evidence="2">ATCC 74209</strain>
    </source>
</reference>
<protein>
    <recommendedName>
        <fullName evidence="4">Secreted protein</fullName>
    </recommendedName>
</protein>
<evidence type="ECO:0000256" key="1">
    <source>
        <dbReference type="SAM" id="SignalP"/>
    </source>
</evidence>
<feature type="chain" id="PRO_5040386049" description="Secreted protein" evidence="1">
    <location>
        <begin position="25"/>
        <end position="119"/>
    </location>
</feature>
<name>A0A9P4MT48_9PLEO</name>
<organism evidence="2 3">
    <name type="scientific">Delitschia confertaspora ATCC 74209</name>
    <dbReference type="NCBI Taxonomy" id="1513339"/>
    <lineage>
        <taxon>Eukaryota</taxon>
        <taxon>Fungi</taxon>
        <taxon>Dikarya</taxon>
        <taxon>Ascomycota</taxon>
        <taxon>Pezizomycotina</taxon>
        <taxon>Dothideomycetes</taxon>
        <taxon>Pleosporomycetidae</taxon>
        <taxon>Pleosporales</taxon>
        <taxon>Delitschiaceae</taxon>
        <taxon>Delitschia</taxon>
    </lineage>
</organism>
<keyword evidence="3" id="KW-1185">Reference proteome</keyword>
<sequence>MSWVGCWCLLVLLVLLVLLDSLLWLPINNPRYNSAKPADVCWSELIGPSVRPFTFGRALPVRDSVVKSLLIWNLRVASNVIHQGTHMCAKCNLFSFHSHYTNVPTSMAGTHTTAIFYPI</sequence>